<evidence type="ECO:0000313" key="1">
    <source>
        <dbReference type="EMBL" id="MDZ7543835.1"/>
    </source>
</evidence>
<comment type="caution">
    <text evidence="1">The sequence shown here is derived from an EMBL/GenBank/DDBJ whole genome shotgun (WGS) entry which is preliminary data.</text>
</comment>
<dbReference type="SUPFAM" id="SSF53850">
    <property type="entry name" value="Periplasmic binding protein-like II"/>
    <property type="match status" value="1"/>
</dbReference>
<accession>A0AAW9K9X5</accession>
<feature type="non-terminal residue" evidence="1">
    <location>
        <position position="132"/>
    </location>
</feature>
<dbReference type="Gene3D" id="3.40.190.10">
    <property type="entry name" value="Periplasmic binding protein-like II"/>
    <property type="match status" value="1"/>
</dbReference>
<dbReference type="EMBL" id="WNUR01001691">
    <property type="protein sequence ID" value="MDZ7543835.1"/>
    <property type="molecule type" value="Genomic_DNA"/>
</dbReference>
<reference evidence="1" key="1">
    <citation type="submission" date="2019-11" db="EMBL/GenBank/DDBJ databases">
        <title>Characterization of Clostridium perfringens isolates from swine manure treated agricultural soils.</title>
        <authorList>
            <person name="Wushke S.T."/>
        </authorList>
    </citation>
    <scope>NUCLEOTIDE SEQUENCE</scope>
    <source>
        <strain evidence="1">X62</strain>
    </source>
</reference>
<dbReference type="Pfam" id="PF01547">
    <property type="entry name" value="SBP_bac_1"/>
    <property type="match status" value="1"/>
</dbReference>
<dbReference type="InterPro" id="IPR006059">
    <property type="entry name" value="SBP"/>
</dbReference>
<dbReference type="AlphaFoldDB" id="A0AAW9K9X5"/>
<gene>
    <name evidence="1" type="ORF">GNF83_22255</name>
</gene>
<sequence>YQDKLRSVLASGKLPDIFHGLRVSEANKMGNDGAFAKINEHLDVLPNFKRMYTEELPWVMKSYSSDDGNMYTWPIQSFARDVNHGFLYRKDIFDKHGIKEWTNTDEFYDALKKLKEIYPNSYPYASKTKDFI</sequence>
<organism evidence="1 2">
    <name type="scientific">Clostridium perfringens</name>
    <dbReference type="NCBI Taxonomy" id="1502"/>
    <lineage>
        <taxon>Bacteria</taxon>
        <taxon>Bacillati</taxon>
        <taxon>Bacillota</taxon>
        <taxon>Clostridia</taxon>
        <taxon>Eubacteriales</taxon>
        <taxon>Clostridiaceae</taxon>
        <taxon>Clostridium</taxon>
    </lineage>
</organism>
<proteinExistence type="predicted"/>
<evidence type="ECO:0000313" key="2">
    <source>
        <dbReference type="Proteomes" id="UP001288944"/>
    </source>
</evidence>
<feature type="non-terminal residue" evidence="1">
    <location>
        <position position="1"/>
    </location>
</feature>
<name>A0AAW9K9X5_CLOPF</name>
<dbReference type="Proteomes" id="UP001288944">
    <property type="component" value="Unassembled WGS sequence"/>
</dbReference>
<protein>
    <submittedName>
        <fullName evidence="1">Extracellular solute-binding protein</fullName>
    </submittedName>
</protein>